<accession>A0A2U3E2R4</accession>
<evidence type="ECO:0000259" key="4">
    <source>
        <dbReference type="Pfam" id="PF03446"/>
    </source>
</evidence>
<dbReference type="AlphaFoldDB" id="A0A2U3E2R4"/>
<evidence type="ECO:0000256" key="3">
    <source>
        <dbReference type="PIRSR" id="PIRSR000103-1"/>
    </source>
</evidence>
<dbReference type="GO" id="GO:0050661">
    <property type="term" value="F:NADP binding"/>
    <property type="evidence" value="ECO:0007669"/>
    <property type="project" value="InterPro"/>
</dbReference>
<dbReference type="GO" id="GO:0016491">
    <property type="term" value="F:oxidoreductase activity"/>
    <property type="evidence" value="ECO:0007669"/>
    <property type="project" value="UniProtKB-KW"/>
</dbReference>
<dbReference type="PANTHER" id="PTHR43580">
    <property type="entry name" value="OXIDOREDUCTASE GLYR1-RELATED"/>
    <property type="match status" value="1"/>
</dbReference>
<dbReference type="Gene3D" id="1.10.1040.10">
    <property type="entry name" value="N-(1-d-carboxylethyl)-l-norvaline Dehydrogenase, domain 2"/>
    <property type="match status" value="1"/>
</dbReference>
<evidence type="ECO:0000313" key="6">
    <source>
        <dbReference type="Proteomes" id="UP000245956"/>
    </source>
</evidence>
<dbReference type="SUPFAM" id="SSF48179">
    <property type="entry name" value="6-phosphogluconate dehydrogenase C-terminal domain-like"/>
    <property type="match status" value="1"/>
</dbReference>
<protein>
    <recommendedName>
        <fullName evidence="4">6-phosphogluconate dehydrogenase NADP-binding domain-containing protein</fullName>
    </recommendedName>
</protein>
<organism evidence="5 6">
    <name type="scientific">Purpureocillium lilacinum</name>
    <name type="common">Paecilomyces lilacinus</name>
    <dbReference type="NCBI Taxonomy" id="33203"/>
    <lineage>
        <taxon>Eukaryota</taxon>
        <taxon>Fungi</taxon>
        <taxon>Dikarya</taxon>
        <taxon>Ascomycota</taxon>
        <taxon>Pezizomycotina</taxon>
        <taxon>Sordariomycetes</taxon>
        <taxon>Hypocreomycetidae</taxon>
        <taxon>Hypocreales</taxon>
        <taxon>Ophiocordycipitaceae</taxon>
        <taxon>Purpureocillium</taxon>
    </lineage>
</organism>
<sequence length="330" mass="35102">MPSDKLPRVAWLGLGNIGLAVCKNLAKYGPTNGPVTVWNRTHQKAADLAAESDAFVAATDLVDAVSSSDIICLCLVDDAAVAQVLDDAIRATSVKGKLFVDFSTVHPDTAAAQAAKLPRHGAEYLASPSEYKGRHTITTINVADGLLQNTVFGGVPLAVDRLITLVLAGSAQAIEQFTPFTDGVICKSTILLVDEPCEQASLLKLIGNFIRFSTIEVLCEASVLSEKLGMGQETLSKFVEALIPGPAAGQLRMLNSGSYHSEKKPMIPISMAVKENNHLNDLAQRNGVKLKTLETVTHHTNSVTAKRGADANLLAIYGSIREDSGLPFEN</sequence>
<dbReference type="Proteomes" id="UP000245956">
    <property type="component" value="Unassembled WGS sequence"/>
</dbReference>
<proteinExistence type="inferred from homology"/>
<comment type="similarity">
    <text evidence="1">Belongs to the HIBADH-related family. NP60 subfamily.</text>
</comment>
<evidence type="ECO:0000256" key="1">
    <source>
        <dbReference type="ARBA" id="ARBA00007598"/>
    </source>
</evidence>
<name>A0A2U3E2R4_PURLI</name>
<dbReference type="InterPro" id="IPR013328">
    <property type="entry name" value="6PGD_dom2"/>
</dbReference>
<dbReference type="InterPro" id="IPR006115">
    <property type="entry name" value="6PGDH_NADP-bd"/>
</dbReference>
<dbReference type="InterPro" id="IPR036291">
    <property type="entry name" value="NAD(P)-bd_dom_sf"/>
</dbReference>
<dbReference type="InterPro" id="IPR015815">
    <property type="entry name" value="HIBADH-related"/>
</dbReference>
<dbReference type="InterPro" id="IPR008927">
    <property type="entry name" value="6-PGluconate_DH-like_C_sf"/>
</dbReference>
<gene>
    <name evidence="5" type="ORF">PCL_01868</name>
</gene>
<dbReference type="InterPro" id="IPR051265">
    <property type="entry name" value="HIBADH-related_NP60_sf"/>
</dbReference>
<dbReference type="PANTHER" id="PTHR43580:SF8">
    <property type="entry name" value="6-PHOSPHOGLUCONATE DEHYDROGENASE NADP-BINDING DOMAIN-CONTAINING PROTEIN-RELATED"/>
    <property type="match status" value="1"/>
</dbReference>
<keyword evidence="2" id="KW-0560">Oxidoreductase</keyword>
<dbReference type="Pfam" id="PF03446">
    <property type="entry name" value="NAD_binding_2"/>
    <property type="match status" value="1"/>
</dbReference>
<evidence type="ECO:0000256" key="2">
    <source>
        <dbReference type="ARBA" id="ARBA00023002"/>
    </source>
</evidence>
<dbReference type="EMBL" id="LCWV01000014">
    <property type="protein sequence ID" value="PWI68779.1"/>
    <property type="molecule type" value="Genomic_DNA"/>
</dbReference>
<comment type="caution">
    <text evidence="5">The sequence shown here is derived from an EMBL/GenBank/DDBJ whole genome shotgun (WGS) entry which is preliminary data.</text>
</comment>
<evidence type="ECO:0000313" key="5">
    <source>
        <dbReference type="EMBL" id="PWI68779.1"/>
    </source>
</evidence>
<dbReference type="SUPFAM" id="SSF51735">
    <property type="entry name" value="NAD(P)-binding Rossmann-fold domains"/>
    <property type="match status" value="1"/>
</dbReference>
<reference evidence="5 6" key="1">
    <citation type="journal article" date="2016" name="Front. Microbiol.">
        <title>Genome and transcriptome sequences reveal the specific parasitism of the nematophagous Purpureocillium lilacinum 36-1.</title>
        <authorList>
            <person name="Xie J."/>
            <person name="Li S."/>
            <person name="Mo C."/>
            <person name="Xiao X."/>
            <person name="Peng D."/>
            <person name="Wang G."/>
            <person name="Xiao Y."/>
        </authorList>
    </citation>
    <scope>NUCLEOTIDE SEQUENCE [LARGE SCALE GENOMIC DNA]</scope>
    <source>
        <strain evidence="5 6">36-1</strain>
    </source>
</reference>
<dbReference type="PIRSF" id="PIRSF000103">
    <property type="entry name" value="HIBADH"/>
    <property type="match status" value="1"/>
</dbReference>
<feature type="active site" evidence="3">
    <location>
        <position position="204"/>
    </location>
</feature>
<feature type="domain" description="6-phosphogluconate dehydrogenase NADP-binding" evidence="4">
    <location>
        <begin position="9"/>
        <end position="128"/>
    </location>
</feature>
<dbReference type="Gene3D" id="3.40.50.720">
    <property type="entry name" value="NAD(P)-binding Rossmann-like Domain"/>
    <property type="match status" value="1"/>
</dbReference>